<protein>
    <submittedName>
        <fullName evidence="5">Type II and III secretion system protein family protein</fullName>
    </submittedName>
</protein>
<evidence type="ECO:0000259" key="4">
    <source>
        <dbReference type="Pfam" id="PF13629"/>
    </source>
</evidence>
<organism evidence="5 6">
    <name type="scientific">Pelagibius litoralis</name>
    <dbReference type="NCBI Taxonomy" id="374515"/>
    <lineage>
        <taxon>Bacteria</taxon>
        <taxon>Pseudomonadati</taxon>
        <taxon>Pseudomonadota</taxon>
        <taxon>Alphaproteobacteria</taxon>
        <taxon>Rhodospirillales</taxon>
        <taxon>Rhodovibrionaceae</taxon>
        <taxon>Pelagibius</taxon>
    </lineage>
</organism>
<name>A0A967C2N7_9PROT</name>
<comment type="caution">
    <text evidence="5">The sequence shown here is derived from an EMBL/GenBank/DDBJ whole genome shotgun (WGS) entry which is preliminary data.</text>
</comment>
<feature type="domain" description="Type II/III secretion system secretin-like" evidence="3">
    <location>
        <begin position="206"/>
        <end position="367"/>
    </location>
</feature>
<dbReference type="PANTHER" id="PTHR30332">
    <property type="entry name" value="PROBABLE GENERAL SECRETION PATHWAY PROTEIN D"/>
    <property type="match status" value="1"/>
</dbReference>
<feature type="compositionally biased region" description="Low complexity" evidence="2">
    <location>
        <begin position="383"/>
        <end position="400"/>
    </location>
</feature>
<dbReference type="AlphaFoldDB" id="A0A967C2N7"/>
<evidence type="ECO:0000313" key="5">
    <source>
        <dbReference type="EMBL" id="NIA67210.1"/>
    </source>
</evidence>
<dbReference type="EMBL" id="JAAQPH010000001">
    <property type="protein sequence ID" value="NIA67210.1"/>
    <property type="molecule type" value="Genomic_DNA"/>
</dbReference>
<gene>
    <name evidence="5" type="ORF">HBA54_01235</name>
</gene>
<dbReference type="InterPro" id="IPR001775">
    <property type="entry name" value="GspD/PilQ"/>
</dbReference>
<evidence type="ECO:0000259" key="3">
    <source>
        <dbReference type="Pfam" id="PF00263"/>
    </source>
</evidence>
<dbReference type="GO" id="GO:0009306">
    <property type="term" value="P:protein secretion"/>
    <property type="evidence" value="ECO:0007669"/>
    <property type="project" value="InterPro"/>
</dbReference>
<dbReference type="Proteomes" id="UP000761264">
    <property type="component" value="Unassembled WGS sequence"/>
</dbReference>
<dbReference type="PANTHER" id="PTHR30332:SF17">
    <property type="entry name" value="TYPE IV PILIATION SYSTEM PROTEIN DR_0774-RELATED"/>
    <property type="match status" value="1"/>
</dbReference>
<dbReference type="InterPro" id="IPR032789">
    <property type="entry name" value="T2SS-T3SS_pil_N"/>
</dbReference>
<evidence type="ECO:0000313" key="6">
    <source>
        <dbReference type="Proteomes" id="UP000761264"/>
    </source>
</evidence>
<feature type="domain" description="Pilus formation protein N-terminal" evidence="4">
    <location>
        <begin position="7"/>
        <end position="74"/>
    </location>
</feature>
<comment type="similarity">
    <text evidence="1">Belongs to the bacterial secretin family.</text>
</comment>
<dbReference type="InterPro" id="IPR004846">
    <property type="entry name" value="T2SS/T3SS_dom"/>
</dbReference>
<accession>A0A967C2N7</accession>
<dbReference type="Pfam" id="PF13629">
    <property type="entry name" value="T2SS-T3SS_pil_N"/>
    <property type="match status" value="1"/>
</dbReference>
<evidence type="ECO:0000256" key="2">
    <source>
        <dbReference type="SAM" id="MobiDB-lite"/>
    </source>
</evidence>
<dbReference type="RefSeq" id="WP_167220525.1">
    <property type="nucleotide sequence ID" value="NZ_JAAQPH010000001.1"/>
</dbReference>
<dbReference type="Pfam" id="PF00263">
    <property type="entry name" value="Secretin"/>
    <property type="match status" value="1"/>
</dbReference>
<dbReference type="InterPro" id="IPR050810">
    <property type="entry name" value="Bact_Secretion_Sys_Channel"/>
</dbReference>
<proteinExistence type="inferred from homology"/>
<dbReference type="PRINTS" id="PR00811">
    <property type="entry name" value="BCTERIALGSPD"/>
</dbReference>
<reference evidence="5" key="1">
    <citation type="submission" date="2020-03" db="EMBL/GenBank/DDBJ databases">
        <title>Genome of Pelagibius litoralis DSM 21314T.</title>
        <authorList>
            <person name="Wang G."/>
        </authorList>
    </citation>
    <scope>NUCLEOTIDE SEQUENCE</scope>
    <source>
        <strain evidence="5">DSM 21314</strain>
    </source>
</reference>
<feature type="region of interest" description="Disordered" evidence="2">
    <location>
        <begin position="376"/>
        <end position="400"/>
    </location>
</feature>
<sequence length="424" mass="44696">MPSNGDPIVIELSEGQLLRLDRAMSSVFIANPAIADISAKSDRLLYLFGKAVGTTTLFALDSNDNIIANVTVTVNHNLTRLQGALDDLVPGGQIEASSVDGAIILSGSVATASEAEDSRRLATRFISEGGEIINRLAVTAPNQVNLRVRIAEVSREVINQFGFNWDIFVDGGIQFGLQSLPPVAGINSIFAGGNIGNASIDTLIDALAEDNLVTILAEPNLTALSGETASFLAGGEFPIPVSQDEDTITVQFKQFGVSLAFTPTLLGRSRISMRVRPEVSQLSNAVQVLAGGLSVPSLTTRRAETTVELASGQSFAIAGLILDNSRQESRKIPGLGDLPILGALFQSDRFEREETELVIIVTPYIVQPVDSDQLKTPLDPYRAQPLAGAGLPATAGAQPGRTVPLDPAQASRLGGGKNTGFILD</sequence>
<dbReference type="GO" id="GO:0015627">
    <property type="term" value="C:type II protein secretion system complex"/>
    <property type="evidence" value="ECO:0007669"/>
    <property type="project" value="TreeGrafter"/>
</dbReference>
<evidence type="ECO:0000256" key="1">
    <source>
        <dbReference type="RuleBase" id="RU004003"/>
    </source>
</evidence>
<keyword evidence="6" id="KW-1185">Reference proteome</keyword>